<feature type="compositionally biased region" description="Basic residues" evidence="1">
    <location>
        <begin position="943"/>
        <end position="958"/>
    </location>
</feature>
<dbReference type="AlphaFoldDB" id="L8GEA8"/>
<sequence length="978" mass="105842">MEVVFPSTDVTTCSYSDASTPTCETKLLVQWIIYGGGSNLALSVQLDNGVNFTDQYGRPWGAAQPINIQLSLLNSRIEYGMTYKGMYRNAYEKRVPTQSAANQCPTNHKCCSDVSYFPWLGYDASLAFNSTTWYGYALGFGVWKYDVQVALSQGTLYQGLFLNSVSPSASLSGISVTLHSPQVNQNKLTNYNYYTYMLPSTNASLPGSGFLVPDGNIGILSNQIGVLTDQWLGAYQCNQALGLKTMVQTANPYDQFAAFRSSSLEAENPTSGCLLRSNASNANPFSTSPLLQTFACPDVGSMRVQMEISSASYKLQALYGVPLITGSGMYALSPTDAYATIYLDCSNSGTYDGVFTFQPVNCCITRWPSTTCSGVTFQSASTVTVPPSGAARVTFIVDSHHVLGANGTCAFDVLQHARVEQRVTATFDTSLTDYLSGGVPITGEAPDCFDPYIIVQKGSTRYCVPPCTQDQDWDASMSVCRGVDCSLKYLGARNWYNLTAGLCQAAATCTSAQTYVSSNNSCVNKTATIEATNCTSAACSLDTTLFTPVTLTIDCGEHGTYANHSCNCTEGYTTVFGDRVTNSSGLGWCTTLVVASSSSSVASSLMVAVVALGLGLGLCCCGFAVSTGGLLYLQARARKRWARERLEHHHAAQAREQQLLTLQLTAMNQWPRAQPPPTPADLNGPPLPGSQRFGDHRDDSDKNGNEADHQNNDDEEEAQQAAGDDGWHNYYNTGFEGGGGRVRSAAGATTRYTVRVVSGTLPVWQQRLQQQQQLKEKEKEEKEEKEKKEGSSAEAPQERGWRRGRRRRGVNEMATLLGEHLNFLWANLAGFTRSPSATAAPTPDHHGHDHDGKADDQADGDDRADADADGAADGDEGDRPLPAIPTTTTDRNEDNDEEEQVEVMEAEMVVDEVVMSPAELLRTLKARQPREDEEVEHGDGRGAKRRKSGIKKTKTTAKKRGENSAPPNGLLALVSGYQ</sequence>
<evidence type="ECO:0000313" key="3">
    <source>
        <dbReference type="EMBL" id="ELR11043.1"/>
    </source>
</evidence>
<feature type="region of interest" description="Disordered" evidence="1">
    <location>
        <begin position="772"/>
        <end position="806"/>
    </location>
</feature>
<feature type="region of interest" description="Disordered" evidence="1">
    <location>
        <begin position="835"/>
        <end position="901"/>
    </location>
</feature>
<dbReference type="VEuPathDB" id="AmoebaDB:ACA1_048430"/>
<evidence type="ECO:0000256" key="2">
    <source>
        <dbReference type="SAM" id="Phobius"/>
    </source>
</evidence>
<dbReference type="EMBL" id="KB008164">
    <property type="protein sequence ID" value="ELR11043.1"/>
    <property type="molecule type" value="Genomic_DNA"/>
</dbReference>
<evidence type="ECO:0000313" key="4">
    <source>
        <dbReference type="Proteomes" id="UP000011083"/>
    </source>
</evidence>
<feature type="region of interest" description="Disordered" evidence="1">
    <location>
        <begin position="670"/>
        <end position="732"/>
    </location>
</feature>
<keyword evidence="4" id="KW-1185">Reference proteome</keyword>
<feature type="compositionally biased region" description="Basic and acidic residues" evidence="1">
    <location>
        <begin position="693"/>
        <end position="712"/>
    </location>
</feature>
<dbReference type="RefSeq" id="XP_004333056.1">
    <property type="nucleotide sequence ID" value="XM_004333008.1"/>
</dbReference>
<accession>L8GEA8</accession>
<name>L8GEA8_ACACF</name>
<proteinExistence type="predicted"/>
<keyword evidence="2" id="KW-1133">Transmembrane helix</keyword>
<gene>
    <name evidence="3" type="ORF">ACA1_048430</name>
</gene>
<feature type="compositionally biased region" description="Basic and acidic residues" evidence="1">
    <location>
        <begin position="774"/>
        <end position="801"/>
    </location>
</feature>
<dbReference type="Proteomes" id="UP000011083">
    <property type="component" value="Unassembled WGS sequence"/>
</dbReference>
<organism evidence="3 4">
    <name type="scientific">Acanthamoeba castellanii (strain ATCC 30010 / Neff)</name>
    <dbReference type="NCBI Taxonomy" id="1257118"/>
    <lineage>
        <taxon>Eukaryota</taxon>
        <taxon>Amoebozoa</taxon>
        <taxon>Discosea</taxon>
        <taxon>Longamoebia</taxon>
        <taxon>Centramoebida</taxon>
        <taxon>Acanthamoebidae</taxon>
        <taxon>Acanthamoeba</taxon>
    </lineage>
</organism>
<dbReference type="GeneID" id="14911463"/>
<dbReference type="KEGG" id="acan:ACA1_048430"/>
<feature type="compositionally biased region" description="Basic and acidic residues" evidence="1">
    <location>
        <begin position="843"/>
        <end position="866"/>
    </location>
</feature>
<reference evidence="3 4" key="1">
    <citation type="journal article" date="2013" name="Genome Biol.">
        <title>Genome of Acanthamoeba castellanii highlights extensive lateral gene transfer and early evolution of tyrosine kinase signaling.</title>
        <authorList>
            <person name="Clarke M."/>
            <person name="Lohan A.J."/>
            <person name="Liu B."/>
            <person name="Lagkouvardos I."/>
            <person name="Roy S."/>
            <person name="Zafar N."/>
            <person name="Bertelli C."/>
            <person name="Schilde C."/>
            <person name="Kianianmomeni A."/>
            <person name="Burglin T.R."/>
            <person name="Frech C."/>
            <person name="Turcotte B."/>
            <person name="Kopec K.O."/>
            <person name="Synnott J.M."/>
            <person name="Choo C."/>
            <person name="Paponov I."/>
            <person name="Finkler A."/>
            <person name="Soon Heng Tan C."/>
            <person name="Hutchins A.P."/>
            <person name="Weinmeier T."/>
            <person name="Rattei T."/>
            <person name="Chu J.S."/>
            <person name="Gimenez G."/>
            <person name="Irimia M."/>
            <person name="Rigden D.J."/>
            <person name="Fitzpatrick D.A."/>
            <person name="Lorenzo-Morales J."/>
            <person name="Bateman A."/>
            <person name="Chiu C.H."/>
            <person name="Tang P."/>
            <person name="Hegemann P."/>
            <person name="Fromm H."/>
            <person name="Raoult D."/>
            <person name="Greub G."/>
            <person name="Miranda-Saavedra D."/>
            <person name="Chen N."/>
            <person name="Nash P."/>
            <person name="Ginger M.L."/>
            <person name="Horn M."/>
            <person name="Schaap P."/>
            <person name="Caler L."/>
            <person name="Loftus B."/>
        </authorList>
    </citation>
    <scope>NUCLEOTIDE SEQUENCE [LARGE SCALE GENOMIC DNA]</scope>
    <source>
        <strain evidence="3 4">Neff</strain>
    </source>
</reference>
<keyword evidence="2" id="KW-0472">Membrane</keyword>
<evidence type="ECO:0000256" key="1">
    <source>
        <dbReference type="SAM" id="MobiDB-lite"/>
    </source>
</evidence>
<feature type="compositionally biased region" description="Acidic residues" evidence="1">
    <location>
        <begin position="867"/>
        <end position="876"/>
    </location>
</feature>
<feature type="transmembrane region" description="Helical" evidence="2">
    <location>
        <begin position="605"/>
        <end position="633"/>
    </location>
</feature>
<protein>
    <submittedName>
        <fullName evidence="3">Uncharacterized protein</fullName>
    </submittedName>
</protein>
<feature type="region of interest" description="Disordered" evidence="1">
    <location>
        <begin position="922"/>
        <end position="978"/>
    </location>
</feature>
<keyword evidence="2" id="KW-0812">Transmembrane</keyword>